<dbReference type="InterPro" id="IPR034454">
    <property type="entry name" value="MEI2-like_RRM3"/>
</dbReference>
<evidence type="ECO:0000313" key="8">
    <source>
        <dbReference type="EMBL" id="KAK1416363.1"/>
    </source>
</evidence>
<dbReference type="InterPro" id="IPR034453">
    <property type="entry name" value="MEI2-like_RRM1"/>
</dbReference>
<feature type="domain" description="RRM" evidence="7">
    <location>
        <begin position="331"/>
        <end position="404"/>
    </location>
</feature>
<dbReference type="CDD" id="cd12529">
    <property type="entry name" value="RRM2_MEI2_like"/>
    <property type="match status" value="1"/>
</dbReference>
<dbReference type="CDD" id="cd12524">
    <property type="entry name" value="RRM1_MEI2_like"/>
    <property type="match status" value="1"/>
</dbReference>
<dbReference type="SUPFAM" id="SSF54928">
    <property type="entry name" value="RNA-binding domain, RBD"/>
    <property type="match status" value="2"/>
</dbReference>
<dbReference type="Proteomes" id="UP001229421">
    <property type="component" value="Unassembled WGS sequence"/>
</dbReference>
<evidence type="ECO:0000256" key="1">
    <source>
        <dbReference type="ARBA" id="ARBA00022737"/>
    </source>
</evidence>
<dbReference type="EMBL" id="JAUHHV010000008">
    <property type="protein sequence ID" value="KAK1416363.1"/>
    <property type="molecule type" value="Genomic_DNA"/>
</dbReference>
<sequence>MPARRRRDELVDELWSSAGGKRRLVGECRARFIDKIHTDSSEEVTSSHLVFLLATHSALPKFKRLEVEELNSPTNFRYTCAAGRSNSMEQHLKSLFLGQPDSFSASTIFQEVEHEYRASTDVSLFSSSLPATLHEKYGFPLEDESEDITTSLTGSMLPGDEDELFTGTDDFDLGDLPTQLEDLEDDLFESGGGMEMDFDSHDRIRFGLSNLSISDNAPLIGINHHELPNGGAPVVGEHPYGEHPSRTLFVRNINSNVEDSELRSLFEEYGEIRNLYTACKHRGFVMISYYDIRHARAAMRELQNKPLRRRKLDIHFSIPKDNPSEKDINQGTLVVFNLDASISSDHLRHIFAVYGEVKEIRETPHKRHHKFVEFYDVRAAEMALKDLNGREIAGKRIKLEHSRPGGARRSLMQQLSLALEQDESRPFWHNVGSPVINSPTGSWTHVSSPREHGFSWSSGFGTLSPVNNPLTGLAAILPPHVSNPVKIAPIGKDTFIKSTLGFDPQQSHSFPNHKTNTSPGNTPSFNNSNLDPSSIGRLSGPEFLWGSPTGYSDHQSSPSWRASSVYASPSQNGSFVGPHHHVGSAPSSERAVFNGVVPIINNGSGSPISRMTFFPNNGPINMGNGSYQGWGALNEGLTERNYSRRVDNAVNQIGNKQYQLDLQKIISGEDSRTTLMIKNIPNKYTSKMLLAAIDESHKGTYDFVYLPIDFKNKCNVGYAFINMVSPSHIISFYEAFNGKKWEKFNSEKVASLAYARIQGKVALITHFQNSSLMNEDKWCRPIIFQSEAQENDNQDSIPYHNMNICIRQPDGSYSVDSLDGSTSSPEKN</sequence>
<evidence type="ECO:0000259" key="7">
    <source>
        <dbReference type="PROSITE" id="PS50102"/>
    </source>
</evidence>
<feature type="region of interest" description="Disordered" evidence="6">
    <location>
        <begin position="501"/>
        <end position="533"/>
    </location>
</feature>
<dbReference type="SMART" id="SM00360">
    <property type="entry name" value="RRM"/>
    <property type="match status" value="3"/>
</dbReference>
<comment type="function">
    <text evidence="4">Probable RNA-binding protein that plays a role in meiosis and vegetative growth.</text>
</comment>
<dbReference type="PANTHER" id="PTHR23189">
    <property type="entry name" value="RNA RECOGNITION MOTIF-CONTAINING"/>
    <property type="match status" value="1"/>
</dbReference>
<gene>
    <name evidence="8" type="ORF">QVD17_32154</name>
</gene>
<keyword evidence="2 5" id="KW-0694">RNA-binding</keyword>
<dbReference type="FunFam" id="3.30.70.330:FF:000101">
    <property type="entry name" value="Protein MEI2-like 1"/>
    <property type="match status" value="1"/>
</dbReference>
<evidence type="ECO:0000256" key="4">
    <source>
        <dbReference type="ARBA" id="ARBA00058438"/>
    </source>
</evidence>
<dbReference type="GO" id="GO:0045927">
    <property type="term" value="P:positive regulation of growth"/>
    <property type="evidence" value="ECO:0007669"/>
    <property type="project" value="UniProtKB-ARBA"/>
</dbReference>
<dbReference type="GO" id="GO:0051321">
    <property type="term" value="P:meiotic cell cycle"/>
    <property type="evidence" value="ECO:0007669"/>
    <property type="project" value="UniProtKB-KW"/>
</dbReference>
<dbReference type="Pfam" id="PF00076">
    <property type="entry name" value="RRM_1"/>
    <property type="match status" value="2"/>
</dbReference>
<dbReference type="InterPro" id="IPR035979">
    <property type="entry name" value="RBD_domain_sf"/>
</dbReference>
<feature type="compositionally biased region" description="Polar residues" evidence="6">
    <location>
        <begin position="504"/>
        <end position="532"/>
    </location>
</feature>
<protein>
    <recommendedName>
        <fullName evidence="7">RRM domain-containing protein</fullName>
    </recommendedName>
</protein>
<keyword evidence="1" id="KW-0677">Repeat</keyword>
<keyword evidence="3" id="KW-0469">Meiosis</keyword>
<dbReference type="GO" id="GO:0003723">
    <property type="term" value="F:RNA binding"/>
    <property type="evidence" value="ECO:0007669"/>
    <property type="project" value="UniProtKB-UniRule"/>
</dbReference>
<proteinExistence type="predicted"/>
<dbReference type="InterPro" id="IPR007201">
    <property type="entry name" value="Mei2-like_Rrm_C"/>
</dbReference>
<name>A0AAD8K705_TARER</name>
<dbReference type="InterPro" id="IPR012677">
    <property type="entry name" value="Nucleotide-bd_a/b_plait_sf"/>
</dbReference>
<dbReference type="FunFam" id="3.30.70.330:FF:000063">
    <property type="entry name" value="MEI2-like protein 5 isoform 2"/>
    <property type="match status" value="1"/>
</dbReference>
<feature type="domain" description="RRM" evidence="7">
    <location>
        <begin position="246"/>
        <end position="319"/>
    </location>
</feature>
<evidence type="ECO:0000313" key="9">
    <source>
        <dbReference type="Proteomes" id="UP001229421"/>
    </source>
</evidence>
<dbReference type="InterPro" id="IPR000504">
    <property type="entry name" value="RRM_dom"/>
</dbReference>
<dbReference type="CDD" id="cd12531">
    <property type="entry name" value="RRM3_MEI2_like"/>
    <property type="match status" value="1"/>
</dbReference>
<dbReference type="Pfam" id="PF04059">
    <property type="entry name" value="RRM_2"/>
    <property type="match status" value="1"/>
</dbReference>
<evidence type="ECO:0000256" key="5">
    <source>
        <dbReference type="PROSITE-ProRule" id="PRU00176"/>
    </source>
</evidence>
<accession>A0AAD8K705</accession>
<keyword evidence="9" id="KW-1185">Reference proteome</keyword>
<evidence type="ECO:0000256" key="2">
    <source>
        <dbReference type="ARBA" id="ARBA00022884"/>
    </source>
</evidence>
<comment type="caution">
    <text evidence="8">The sequence shown here is derived from an EMBL/GenBank/DDBJ whole genome shotgun (WGS) entry which is preliminary data.</text>
</comment>
<organism evidence="8 9">
    <name type="scientific">Tagetes erecta</name>
    <name type="common">African marigold</name>
    <dbReference type="NCBI Taxonomy" id="13708"/>
    <lineage>
        <taxon>Eukaryota</taxon>
        <taxon>Viridiplantae</taxon>
        <taxon>Streptophyta</taxon>
        <taxon>Embryophyta</taxon>
        <taxon>Tracheophyta</taxon>
        <taxon>Spermatophyta</taxon>
        <taxon>Magnoliopsida</taxon>
        <taxon>eudicotyledons</taxon>
        <taxon>Gunneridae</taxon>
        <taxon>Pentapetalae</taxon>
        <taxon>asterids</taxon>
        <taxon>campanulids</taxon>
        <taxon>Asterales</taxon>
        <taxon>Asteraceae</taxon>
        <taxon>Asteroideae</taxon>
        <taxon>Heliantheae alliance</taxon>
        <taxon>Tageteae</taxon>
        <taxon>Tagetes</taxon>
    </lineage>
</organism>
<reference evidence="8" key="1">
    <citation type="journal article" date="2023" name="bioRxiv">
        <title>Improved chromosome-level genome assembly for marigold (Tagetes erecta).</title>
        <authorList>
            <person name="Jiang F."/>
            <person name="Yuan L."/>
            <person name="Wang S."/>
            <person name="Wang H."/>
            <person name="Xu D."/>
            <person name="Wang A."/>
            <person name="Fan W."/>
        </authorList>
    </citation>
    <scope>NUCLEOTIDE SEQUENCE</scope>
    <source>
        <strain evidence="8">WSJ</strain>
        <tissue evidence="8">Leaf</tissue>
    </source>
</reference>
<dbReference type="AlphaFoldDB" id="A0AAD8K705"/>
<evidence type="ECO:0000256" key="6">
    <source>
        <dbReference type="SAM" id="MobiDB-lite"/>
    </source>
</evidence>
<evidence type="ECO:0000256" key="3">
    <source>
        <dbReference type="ARBA" id="ARBA00023254"/>
    </source>
</evidence>
<dbReference type="PROSITE" id="PS50102">
    <property type="entry name" value="RRM"/>
    <property type="match status" value="2"/>
</dbReference>
<dbReference type="Gene3D" id="3.30.70.330">
    <property type="match status" value="3"/>
</dbReference>
<dbReference type="GO" id="GO:0045836">
    <property type="term" value="P:positive regulation of meiotic nuclear division"/>
    <property type="evidence" value="ECO:0007669"/>
    <property type="project" value="UniProtKB-ARBA"/>
</dbReference>